<proteinExistence type="predicted"/>
<protein>
    <submittedName>
        <fullName evidence="1">Uncharacterized protein</fullName>
    </submittedName>
</protein>
<dbReference type="RefSeq" id="WP_099519867.1">
    <property type="nucleotide sequence ID" value="NZ_CP016808.1"/>
</dbReference>
<name>A0A1B2DM43_9BACL</name>
<evidence type="ECO:0000313" key="1">
    <source>
        <dbReference type="EMBL" id="ANY68771.1"/>
    </source>
</evidence>
<gene>
    <name evidence="1" type="ORF">BBD42_21595</name>
</gene>
<accession>A0A1B2DM43</accession>
<reference evidence="1" key="1">
    <citation type="submission" date="2016-08" db="EMBL/GenBank/DDBJ databases">
        <title>Complete Genome Seqeunce of Paenibacillus sp. BIHB 4019 from tea rhizoplane.</title>
        <authorList>
            <person name="Thakur R."/>
            <person name="Swarnkar M.K."/>
            <person name="Gulati A."/>
        </authorList>
    </citation>
    <scope>NUCLEOTIDE SEQUENCE [LARGE SCALE GENOMIC DNA]</scope>
    <source>
        <strain evidence="1">BIHB4019</strain>
    </source>
</reference>
<dbReference type="EMBL" id="CP016808">
    <property type="protein sequence ID" value="ANY68771.1"/>
    <property type="molecule type" value="Genomic_DNA"/>
</dbReference>
<dbReference type="AlphaFoldDB" id="A0A1B2DM43"/>
<sequence>MSIDYFEILKRFPVKSPRRQYVEMFKIDATRFEDLKQLAEIYKVDSAFVCECLEEPEVFDIDGKLLLIKLKESMDKNLKDILLDVPQHLSERYNKTEYNSFIKNDSSLAFLGRSFPESVPKFLLHLITKVKLKFSLTDEQANKTIHFYFNKLLTRKDFRMALLETTDKVTINDYTHTYEEVINSFININKNKLKTSESRVFPEKITLYQMSYLSYLLKKSTIHLRVDINQLAKWEAQKLISSLVDGTPLPEELKSLLDERQKLD</sequence>
<organism evidence="1">
    <name type="scientific">Paenibacillus sp. BIHB 4019</name>
    <dbReference type="NCBI Taxonomy" id="1870819"/>
    <lineage>
        <taxon>Bacteria</taxon>
        <taxon>Bacillati</taxon>
        <taxon>Bacillota</taxon>
        <taxon>Bacilli</taxon>
        <taxon>Bacillales</taxon>
        <taxon>Paenibacillaceae</taxon>
        <taxon>Paenibacillus</taxon>
    </lineage>
</organism>